<name>A0A7S8FGU8_9BACT</name>
<gene>
    <name evidence="2" type="ORF">Nkreftii_003335</name>
</gene>
<dbReference type="Gene3D" id="3.40.50.720">
    <property type="entry name" value="NAD(P)-binding Rossmann-like Domain"/>
    <property type="match status" value="1"/>
</dbReference>
<dbReference type="Gene3D" id="3.90.25.10">
    <property type="entry name" value="UDP-galactose 4-epimerase, domain 1"/>
    <property type="match status" value="1"/>
</dbReference>
<evidence type="ECO:0000313" key="2">
    <source>
        <dbReference type="EMBL" id="QPD05561.1"/>
    </source>
</evidence>
<feature type="domain" description="NmrA-like" evidence="1">
    <location>
        <begin position="3"/>
        <end position="257"/>
    </location>
</feature>
<dbReference type="AlphaFoldDB" id="A0A7S8FGU8"/>
<accession>A0A7S8FGU8</accession>
<dbReference type="InterPro" id="IPR051604">
    <property type="entry name" value="Ergot_Alk_Oxidoreductase"/>
</dbReference>
<dbReference type="InterPro" id="IPR036291">
    <property type="entry name" value="NAD(P)-bd_dom_sf"/>
</dbReference>
<dbReference type="InterPro" id="IPR008030">
    <property type="entry name" value="NmrA-like"/>
</dbReference>
<organism evidence="2 3">
    <name type="scientific">Candidatus Nitrospira kreftii</name>
    <dbReference type="NCBI Taxonomy" id="2652173"/>
    <lineage>
        <taxon>Bacteria</taxon>
        <taxon>Pseudomonadati</taxon>
        <taxon>Nitrospirota</taxon>
        <taxon>Nitrospiria</taxon>
        <taxon>Nitrospirales</taxon>
        <taxon>Nitrospiraceae</taxon>
        <taxon>Nitrospira</taxon>
    </lineage>
</organism>
<dbReference type="KEGG" id="nkf:Nkreftii_003335"/>
<dbReference type="EMBL" id="CP047423">
    <property type="protein sequence ID" value="QPD05561.1"/>
    <property type="molecule type" value="Genomic_DNA"/>
</dbReference>
<dbReference type="Proteomes" id="UP000593737">
    <property type="component" value="Chromosome"/>
</dbReference>
<dbReference type="Pfam" id="PF05368">
    <property type="entry name" value="NmrA"/>
    <property type="match status" value="1"/>
</dbReference>
<proteinExistence type="predicted"/>
<evidence type="ECO:0000259" key="1">
    <source>
        <dbReference type="Pfam" id="PF05368"/>
    </source>
</evidence>
<reference evidence="2 3" key="1">
    <citation type="journal article" date="2020" name="ISME J.">
        <title>Enrichment and physiological characterization of a novel comammox Nitrospira indicates ammonium inhibition of complete nitrification.</title>
        <authorList>
            <person name="Sakoula D."/>
            <person name="Koch H."/>
            <person name="Frank J."/>
            <person name="Jetten M.S.M."/>
            <person name="van Kessel M.A.H.J."/>
            <person name="Lucker S."/>
        </authorList>
    </citation>
    <scope>NUCLEOTIDE SEQUENCE [LARGE SCALE GENOMIC DNA]</scope>
    <source>
        <strain evidence="2">Comreactor17</strain>
    </source>
</reference>
<dbReference type="PANTHER" id="PTHR43162:SF1">
    <property type="entry name" value="PRESTALK A DIFFERENTIATION PROTEIN A"/>
    <property type="match status" value="1"/>
</dbReference>
<dbReference type="SUPFAM" id="SSF51735">
    <property type="entry name" value="NAD(P)-binding Rossmann-fold domains"/>
    <property type="match status" value="1"/>
</dbReference>
<dbReference type="PANTHER" id="PTHR43162">
    <property type="match status" value="1"/>
</dbReference>
<evidence type="ECO:0000313" key="3">
    <source>
        <dbReference type="Proteomes" id="UP000593737"/>
    </source>
</evidence>
<sequence>MFVVVGATGNTGSAVVKTLLGKKQPVRIVVRSTEKGSTWEAKGAEVVVASLDDVSALAKAFEGATGIYLMIPPNYAATAWLSDQQVRLDRAAEAVQKSGAGHVAFLSSIGGQLPDGTGPIRAVHYGEGKLRASVRHLTILRSPYFMENWTPVVGAVKAEGVLPTFIAPQAKIPMISTKDIGRIAAEHLIAGGRGKQIVEMAGPEEYSPEQVATALGQILGKTVTAQHAPLSAVVPTFKSFGFSDEAARLFEEMYTAFSKGLIRYEQPVRLVRGTVTLQDALQEMVK</sequence>
<protein>
    <submittedName>
        <fullName evidence="2">NAD-dependent dehydratase</fullName>
    </submittedName>
</protein>